<gene>
    <name evidence="1" type="ORF">BG55_04485</name>
</gene>
<comment type="caution">
    <text evidence="1">The sequence shown here is derived from an EMBL/GenBank/DDBJ whole genome shotgun (WGS) entry which is preliminary data.</text>
</comment>
<dbReference type="AlphaFoldDB" id="A0A014Q0J9"/>
<proteinExistence type="predicted"/>
<accession>A0A014Q0J9</accession>
<organism evidence="1 2">
    <name type="scientific">Erwinia mallotivora</name>
    <dbReference type="NCBI Taxonomy" id="69222"/>
    <lineage>
        <taxon>Bacteria</taxon>
        <taxon>Pseudomonadati</taxon>
        <taxon>Pseudomonadota</taxon>
        <taxon>Gammaproteobacteria</taxon>
        <taxon>Enterobacterales</taxon>
        <taxon>Erwiniaceae</taxon>
        <taxon>Erwinia</taxon>
    </lineage>
</organism>
<evidence type="ECO:0000313" key="2">
    <source>
        <dbReference type="Proteomes" id="UP000019918"/>
    </source>
</evidence>
<keyword evidence="2" id="KW-1185">Reference proteome</keyword>
<dbReference type="Proteomes" id="UP000019918">
    <property type="component" value="Unassembled WGS sequence"/>
</dbReference>
<name>A0A014Q0J9_9GAMM</name>
<dbReference type="EMBL" id="JFHN01000025">
    <property type="protein sequence ID" value="EXU76692.1"/>
    <property type="molecule type" value="Genomic_DNA"/>
</dbReference>
<protein>
    <submittedName>
        <fullName evidence="1">Uncharacterized protein</fullName>
    </submittedName>
</protein>
<sequence>MGLKKIFICSILFSLPLFSLAGMKVIRLEILESGHPVEDTKDDPNNYKVVCKGWNPTEKQLIDFFAKAQISDQGYGWLHEYYSPCIATGTVTFKDGSYGEWGIYDTGYGSVDFKDKTDKIIKQKYFLNLKSKWLED</sequence>
<reference evidence="1 2" key="1">
    <citation type="submission" date="2014-02" db="EMBL/GenBank/DDBJ databases">
        <title>Draft genome of Erwinia mallotivora strain BT-MARDI, a papaya dieback pathogen.</title>
        <authorList>
            <person name="Redzuan R."/>
            <person name="Abu Bakar N."/>
            <person name="Badrun R."/>
            <person name="Mohd Raih M.F."/>
            <person name="Rozano L."/>
            <person name="Mat Amin N."/>
        </authorList>
    </citation>
    <scope>NUCLEOTIDE SEQUENCE [LARGE SCALE GENOMIC DNA]</scope>
    <source>
        <strain evidence="1 2">BT-MARDI</strain>
    </source>
</reference>
<evidence type="ECO:0000313" key="1">
    <source>
        <dbReference type="EMBL" id="EXU76692.1"/>
    </source>
</evidence>
<dbReference type="STRING" id="69222.BG55_04485"/>